<evidence type="ECO:0000256" key="1">
    <source>
        <dbReference type="SAM" id="Coils"/>
    </source>
</evidence>
<keyword evidence="3" id="KW-1185">Reference proteome</keyword>
<proteinExistence type="predicted"/>
<dbReference type="EMBL" id="MU151131">
    <property type="protein sequence ID" value="KAF9449412.1"/>
    <property type="molecule type" value="Genomic_DNA"/>
</dbReference>
<evidence type="ECO:0000313" key="2">
    <source>
        <dbReference type="EMBL" id="KAF9449412.1"/>
    </source>
</evidence>
<dbReference type="OrthoDB" id="2269034at2759"/>
<organism evidence="2 3">
    <name type="scientific">Macrolepiota fuliginosa MF-IS2</name>
    <dbReference type="NCBI Taxonomy" id="1400762"/>
    <lineage>
        <taxon>Eukaryota</taxon>
        <taxon>Fungi</taxon>
        <taxon>Dikarya</taxon>
        <taxon>Basidiomycota</taxon>
        <taxon>Agaricomycotina</taxon>
        <taxon>Agaricomycetes</taxon>
        <taxon>Agaricomycetidae</taxon>
        <taxon>Agaricales</taxon>
        <taxon>Agaricineae</taxon>
        <taxon>Agaricaceae</taxon>
        <taxon>Macrolepiota</taxon>
    </lineage>
</organism>
<reference evidence="2" key="1">
    <citation type="submission" date="2020-11" db="EMBL/GenBank/DDBJ databases">
        <authorList>
            <consortium name="DOE Joint Genome Institute"/>
            <person name="Ahrendt S."/>
            <person name="Riley R."/>
            <person name="Andreopoulos W."/>
            <person name="Labutti K."/>
            <person name="Pangilinan J."/>
            <person name="Ruiz-Duenas F.J."/>
            <person name="Barrasa J.M."/>
            <person name="Sanchez-Garcia M."/>
            <person name="Camarero S."/>
            <person name="Miyauchi S."/>
            <person name="Serrano A."/>
            <person name="Linde D."/>
            <person name="Babiker R."/>
            <person name="Drula E."/>
            <person name="Ayuso-Fernandez I."/>
            <person name="Pacheco R."/>
            <person name="Padilla G."/>
            <person name="Ferreira P."/>
            <person name="Barriuso J."/>
            <person name="Kellner H."/>
            <person name="Castanera R."/>
            <person name="Alfaro M."/>
            <person name="Ramirez L."/>
            <person name="Pisabarro A.G."/>
            <person name="Kuo A."/>
            <person name="Tritt A."/>
            <person name="Lipzen A."/>
            <person name="He G."/>
            <person name="Yan M."/>
            <person name="Ng V."/>
            <person name="Cullen D."/>
            <person name="Martin F."/>
            <person name="Rosso M.-N."/>
            <person name="Henrissat B."/>
            <person name="Hibbett D."/>
            <person name="Martinez A.T."/>
            <person name="Grigoriev I.V."/>
        </authorList>
    </citation>
    <scope>NUCLEOTIDE SEQUENCE</scope>
    <source>
        <strain evidence="2">MF-IS2</strain>
    </source>
</reference>
<gene>
    <name evidence="2" type="ORF">P691DRAFT_774702</name>
</gene>
<dbReference type="AlphaFoldDB" id="A0A9P5XFR9"/>
<protein>
    <recommendedName>
        <fullName evidence="4">F-box domain-containing protein</fullName>
    </recommendedName>
</protein>
<dbReference type="SUPFAM" id="SSF52047">
    <property type="entry name" value="RNI-like"/>
    <property type="match status" value="1"/>
</dbReference>
<evidence type="ECO:0000313" key="3">
    <source>
        <dbReference type="Proteomes" id="UP000807342"/>
    </source>
</evidence>
<accession>A0A9P5XFR9</accession>
<keyword evidence="1" id="KW-0175">Coiled coil</keyword>
<dbReference type="Proteomes" id="UP000807342">
    <property type="component" value="Unassembled WGS sequence"/>
</dbReference>
<comment type="caution">
    <text evidence="2">The sequence shown here is derived from an EMBL/GenBank/DDBJ whole genome shotgun (WGS) entry which is preliminary data.</text>
</comment>
<name>A0A9P5XFR9_9AGAR</name>
<sequence>MDQECPQCGYGTTNKSRNDLARMTIQDEITAVQDRVRVLDSEITRLNEERARLLRRCNELQSPVKKYLPPEVLSSIFQFACSLDELTKLYTNVDSLIQSWPRGTDPSNWETNGPYFPVVLGSVCSFWRQVVRSTPQAWTTIALEVRHRTAVSHAHLLRLYLSASLTLPCSVEVDCRREQLLKGREPPSTRNDRLEEALLPIRNVLLDPENMLKITKLRLIAPPYKWCSLIPASYPRLQSLSLAHWPSQARGQSTSLELDLRDSRCLTHCYLTGIINITLPWSQITDLALASLPIATSLDILFQCKNLQSCRIRHPDPISPAPQPVHHQRGLVTLTNLSFLEWAPSILTQSTSLLFGCLNLPALHSLQWDGPLAAPEDPQSWILALQFFARLPTTMTSIHITGESLGGVNSKDLLNALPQLETLMIDGLKLVSAVVSMIAALGLDNPSQAGQPLLPVLRTLDLKDCSGGPPSRFEKLRACLIKMLCDRYLRSDLGLCVKINLQLGWLDDEVDDLLELVRNGYEFELWESGKRVEWIRPTKTD</sequence>
<evidence type="ECO:0008006" key="4">
    <source>
        <dbReference type="Google" id="ProtNLM"/>
    </source>
</evidence>
<feature type="coiled-coil region" evidence="1">
    <location>
        <begin position="29"/>
        <end position="56"/>
    </location>
</feature>